<evidence type="ECO:0000256" key="5">
    <source>
        <dbReference type="ARBA" id="ARBA00023136"/>
    </source>
</evidence>
<dbReference type="InterPro" id="IPR020781">
    <property type="entry name" value="ATPase_OSCP/d_CS"/>
</dbReference>
<keyword evidence="11" id="KW-1185">Reference proteome</keyword>
<dbReference type="GO" id="GO:0045259">
    <property type="term" value="C:proton-transporting ATP synthase complex"/>
    <property type="evidence" value="ECO:0007669"/>
    <property type="project" value="UniProtKB-KW"/>
</dbReference>
<keyword evidence="3 8" id="KW-0375">Hydrogen ion transport</keyword>
<evidence type="ECO:0000256" key="1">
    <source>
        <dbReference type="ARBA" id="ARBA00004370"/>
    </source>
</evidence>
<dbReference type="GO" id="GO:0005886">
    <property type="term" value="C:plasma membrane"/>
    <property type="evidence" value="ECO:0007669"/>
    <property type="project" value="UniProtKB-SubCell"/>
</dbReference>
<dbReference type="PROSITE" id="PS00389">
    <property type="entry name" value="ATPASE_DELTA"/>
    <property type="match status" value="1"/>
</dbReference>
<evidence type="ECO:0000256" key="9">
    <source>
        <dbReference type="SAM" id="MobiDB-lite"/>
    </source>
</evidence>
<gene>
    <name evidence="8" type="primary">atpH</name>
    <name evidence="10" type="ORF">GGR03_002573</name>
</gene>
<evidence type="ECO:0000256" key="6">
    <source>
        <dbReference type="ARBA" id="ARBA00023196"/>
    </source>
</evidence>
<evidence type="ECO:0000256" key="4">
    <source>
        <dbReference type="ARBA" id="ARBA00023065"/>
    </source>
</evidence>
<name>A0A7W6HEE4_9HYPH</name>
<dbReference type="Pfam" id="PF00213">
    <property type="entry name" value="OSCP"/>
    <property type="match status" value="1"/>
</dbReference>
<dbReference type="NCBIfam" id="NF004406">
    <property type="entry name" value="PRK05758.3-2"/>
    <property type="match status" value="1"/>
</dbReference>
<comment type="similarity">
    <text evidence="8">Belongs to the ATPase delta chain family.</text>
</comment>
<dbReference type="AlphaFoldDB" id="A0A7W6HEE4"/>
<dbReference type="SUPFAM" id="SSF47928">
    <property type="entry name" value="N-terminal domain of the delta subunit of the F1F0-ATP synthase"/>
    <property type="match status" value="1"/>
</dbReference>
<accession>A0A7W6HEE4</accession>
<keyword evidence="5 8" id="KW-0472">Membrane</keyword>
<organism evidence="10 11">
    <name type="scientific">Aurantimonas endophytica</name>
    <dbReference type="NCBI Taxonomy" id="1522175"/>
    <lineage>
        <taxon>Bacteria</taxon>
        <taxon>Pseudomonadati</taxon>
        <taxon>Pseudomonadota</taxon>
        <taxon>Alphaproteobacteria</taxon>
        <taxon>Hyphomicrobiales</taxon>
        <taxon>Aurantimonadaceae</taxon>
        <taxon>Aurantimonas</taxon>
    </lineage>
</organism>
<sequence>MAALLPIFRHSSNGFKDLGRSRFAGPTQDLNEREKERSSVAQSSSPLSGVADRYAQSLFELARDDGAIETVESELLGFQRLIDENVDFRRLVESPAFSSDEQLRAIDAVVREVGPSVLTGNFLRVIANNRRLFVLPGIVRAFGKMAAAHRGEIEAEITSAHPLDEAQRKELAEAIGSYAGKTVTMRESVDASILGGLIVKIGSRQIDTSLRTKLNSLKLALKEVG</sequence>
<dbReference type="Gene3D" id="1.10.520.20">
    <property type="entry name" value="N-terminal domain of the delta subunit of the F1F0-ATP synthase"/>
    <property type="match status" value="1"/>
</dbReference>
<dbReference type="Proteomes" id="UP000588647">
    <property type="component" value="Unassembled WGS sequence"/>
</dbReference>
<comment type="function">
    <text evidence="8">This protein is part of the stalk that links CF(0) to CF(1). It either transmits conformational changes from CF(0) to CF(1) or is implicated in proton conduction.</text>
</comment>
<dbReference type="EMBL" id="JACIEM010000003">
    <property type="protein sequence ID" value="MBB4003492.1"/>
    <property type="molecule type" value="Genomic_DNA"/>
</dbReference>
<evidence type="ECO:0000256" key="7">
    <source>
        <dbReference type="ARBA" id="ARBA00023310"/>
    </source>
</evidence>
<keyword evidence="8" id="KW-1003">Cell membrane</keyword>
<keyword evidence="2 8" id="KW-0813">Transport</keyword>
<comment type="caution">
    <text evidence="10">The sequence shown here is derived from an EMBL/GenBank/DDBJ whole genome shotgun (WGS) entry which is preliminary data.</text>
</comment>
<feature type="region of interest" description="Disordered" evidence="9">
    <location>
        <begin position="19"/>
        <end position="48"/>
    </location>
</feature>
<evidence type="ECO:0000256" key="2">
    <source>
        <dbReference type="ARBA" id="ARBA00022448"/>
    </source>
</evidence>
<dbReference type="HAMAP" id="MF_01416">
    <property type="entry name" value="ATP_synth_delta_bact"/>
    <property type="match status" value="1"/>
</dbReference>
<keyword evidence="4 8" id="KW-0406">Ion transport</keyword>
<dbReference type="InterPro" id="IPR026015">
    <property type="entry name" value="ATP_synth_OSCP/delta_N_sf"/>
</dbReference>
<dbReference type="PANTHER" id="PTHR11910">
    <property type="entry name" value="ATP SYNTHASE DELTA CHAIN"/>
    <property type="match status" value="1"/>
</dbReference>
<dbReference type="NCBIfam" id="TIGR01145">
    <property type="entry name" value="ATP_synt_delta"/>
    <property type="match status" value="1"/>
</dbReference>
<proteinExistence type="inferred from homology"/>
<dbReference type="NCBIfam" id="NF004402">
    <property type="entry name" value="PRK05758.2-2"/>
    <property type="match status" value="1"/>
</dbReference>
<keyword evidence="7 8" id="KW-0066">ATP synthesis</keyword>
<keyword evidence="6 8" id="KW-0139">CF(1)</keyword>
<evidence type="ECO:0000256" key="8">
    <source>
        <dbReference type="HAMAP-Rule" id="MF_01416"/>
    </source>
</evidence>
<evidence type="ECO:0000313" key="11">
    <source>
        <dbReference type="Proteomes" id="UP000588647"/>
    </source>
</evidence>
<reference evidence="10 11" key="1">
    <citation type="submission" date="2020-08" db="EMBL/GenBank/DDBJ databases">
        <title>Genomic Encyclopedia of Type Strains, Phase IV (KMG-IV): sequencing the most valuable type-strain genomes for metagenomic binning, comparative biology and taxonomic classification.</title>
        <authorList>
            <person name="Goeker M."/>
        </authorList>
    </citation>
    <scope>NUCLEOTIDE SEQUENCE [LARGE SCALE GENOMIC DNA]</scope>
    <source>
        <strain evidence="10 11">DSM 103570</strain>
    </source>
</reference>
<evidence type="ECO:0000313" key="10">
    <source>
        <dbReference type="EMBL" id="MBB4003492.1"/>
    </source>
</evidence>
<comment type="subcellular location">
    <subcellularLocation>
        <location evidence="8">Cell membrane</location>
        <topology evidence="8">Peripheral membrane protein</topology>
    </subcellularLocation>
    <subcellularLocation>
        <location evidence="1">Membrane</location>
    </subcellularLocation>
</comment>
<dbReference type="GO" id="GO:0046933">
    <property type="term" value="F:proton-transporting ATP synthase activity, rotational mechanism"/>
    <property type="evidence" value="ECO:0007669"/>
    <property type="project" value="UniProtKB-UniRule"/>
</dbReference>
<evidence type="ECO:0000256" key="3">
    <source>
        <dbReference type="ARBA" id="ARBA00022781"/>
    </source>
</evidence>
<comment type="function">
    <text evidence="8">F(1)F(0) ATP synthase produces ATP from ADP in the presence of a proton or sodium gradient. F-type ATPases consist of two structural domains, F(1) containing the extramembraneous catalytic core and F(0) containing the membrane proton channel, linked together by a central stalk and a peripheral stalk. During catalysis, ATP synthesis in the catalytic domain of F(1) is coupled via a rotary mechanism of the central stalk subunits to proton translocation.</text>
</comment>
<dbReference type="PRINTS" id="PR00125">
    <property type="entry name" value="ATPASEDELTA"/>
</dbReference>
<protein>
    <recommendedName>
        <fullName evidence="8">ATP synthase subunit delta</fullName>
    </recommendedName>
    <alternativeName>
        <fullName evidence="8">ATP synthase F(1) sector subunit delta</fullName>
    </alternativeName>
    <alternativeName>
        <fullName evidence="8">F-type ATPase subunit delta</fullName>
        <shortName evidence="8">F-ATPase subunit delta</shortName>
    </alternativeName>
</protein>
<dbReference type="InterPro" id="IPR000711">
    <property type="entry name" value="ATPase_OSCP/dsu"/>
</dbReference>